<evidence type="ECO:0000313" key="2">
    <source>
        <dbReference type="Proteomes" id="UP000018851"/>
    </source>
</evidence>
<name>W0A4D2_9SPHN</name>
<protein>
    <submittedName>
        <fullName evidence="1">Uncharacterized protein</fullName>
    </submittedName>
</protein>
<sequence>MHSVAAPETLMPLDVALLSPAELKAGAETVYRLAKGLSAEMAHHLCADFCDVWDSITTLPDNMLTLLHSPQGWTAIAGMIAFDLGAAAKPFVPTVH</sequence>
<dbReference type="Proteomes" id="UP000018851">
    <property type="component" value="Chromosome"/>
</dbReference>
<dbReference type="PATRIC" id="fig|1123269.5.peg.1049"/>
<dbReference type="STRING" id="1123269.NX02_05400"/>
<dbReference type="RefSeq" id="WP_025291112.1">
    <property type="nucleotide sequence ID" value="NZ_CP006644.1"/>
</dbReference>
<dbReference type="HOGENOM" id="CLU_2358260_0_0_5"/>
<gene>
    <name evidence="1" type="ORF">NX02_05400</name>
</gene>
<proteinExistence type="predicted"/>
<reference evidence="1 2" key="1">
    <citation type="submission" date="2013-07" db="EMBL/GenBank/DDBJ databases">
        <title>Completed genome of Sphingomonas sanxanigenens NX02.</title>
        <authorList>
            <person name="Ma T."/>
            <person name="Huang H."/>
            <person name="Wu M."/>
            <person name="Li X."/>
            <person name="Li G."/>
        </authorList>
    </citation>
    <scope>NUCLEOTIDE SEQUENCE [LARGE SCALE GENOMIC DNA]</scope>
    <source>
        <strain evidence="1 2">NX02</strain>
    </source>
</reference>
<keyword evidence="2" id="KW-1185">Reference proteome</keyword>
<evidence type="ECO:0000313" key="1">
    <source>
        <dbReference type="EMBL" id="AHE52819.1"/>
    </source>
</evidence>
<dbReference type="AlphaFoldDB" id="W0A4D2"/>
<dbReference type="KEGG" id="ssan:NX02_05400"/>
<accession>W0A4D2</accession>
<organism evidence="1 2">
    <name type="scientific">Sphingomonas sanxanigenens DSM 19645 = NX02</name>
    <dbReference type="NCBI Taxonomy" id="1123269"/>
    <lineage>
        <taxon>Bacteria</taxon>
        <taxon>Pseudomonadati</taxon>
        <taxon>Pseudomonadota</taxon>
        <taxon>Alphaproteobacteria</taxon>
        <taxon>Sphingomonadales</taxon>
        <taxon>Sphingomonadaceae</taxon>
        <taxon>Sphingomonas</taxon>
    </lineage>
</organism>
<dbReference type="EMBL" id="CP006644">
    <property type="protein sequence ID" value="AHE52819.1"/>
    <property type="molecule type" value="Genomic_DNA"/>
</dbReference>